<gene>
    <name evidence="1" type="ORF">BU202_03675</name>
</gene>
<evidence type="ECO:0000313" key="1">
    <source>
        <dbReference type="EMBL" id="OLF48317.1"/>
    </source>
</evidence>
<dbReference type="Proteomes" id="UP000186890">
    <property type="component" value="Unassembled WGS sequence"/>
</dbReference>
<dbReference type="InterPro" id="IPR021462">
    <property type="entry name" value="DUF3114"/>
</dbReference>
<evidence type="ECO:0008006" key="3">
    <source>
        <dbReference type="Google" id="ProtNLM"/>
    </source>
</evidence>
<dbReference type="OrthoDB" id="2231884at2"/>
<reference evidence="2" key="1">
    <citation type="submission" date="2016-12" db="EMBL/GenBank/DDBJ databases">
        <authorList>
            <person name="Gulvik C.A."/>
        </authorList>
    </citation>
    <scope>NUCLEOTIDE SEQUENCE [LARGE SCALE GENOMIC DNA]</scope>
    <source>
        <strain evidence="2">NED12-00049-6B</strain>
    </source>
</reference>
<dbReference type="AlphaFoldDB" id="A0A1Q8E946"/>
<sequence>MWQILAKRKWSFTQHGLVEHYRVARQLLALKAQGWSDASLKSAVACRLDLGDSRIGSSLFGKLWQLEKNSKSPRQLLELLVAIVGMPEDVSGDLAEHQALVARFHPDLAPHDSFWWELSALVDQAFPGQTMAERDLLARQLHQLRYVISSQQAEYVRLHFKKTGETDSQALARYLRKTYPWWRWKKDYAIGTSARLHNKLKFESGKKIYPSHYPSFNIKILLHFHTEFILDSQGHFLNEMDAQELTEIGVVNGASFNYGKAGKRHWDLDVDTVGPHDPAFRNQATKGFRAPNRSHKLEDDYERSYFNPQGLYAQDGLSSYQQTKLVVRAFKKLLWKKCL</sequence>
<dbReference type="RefSeq" id="WP_075104666.1">
    <property type="nucleotide sequence ID" value="NZ_MSJM01000003.1"/>
</dbReference>
<accession>A0A1Q8E946</accession>
<dbReference type="EMBL" id="MSJM01000003">
    <property type="protein sequence ID" value="OLF48317.1"/>
    <property type="molecule type" value="Genomic_DNA"/>
</dbReference>
<name>A0A1Q8E946_9STRE</name>
<evidence type="ECO:0000313" key="2">
    <source>
        <dbReference type="Proteomes" id="UP000186890"/>
    </source>
</evidence>
<organism evidence="1 2">
    <name type="scientific">Streptococcus cuniculi</name>
    <dbReference type="NCBI Taxonomy" id="1432788"/>
    <lineage>
        <taxon>Bacteria</taxon>
        <taxon>Bacillati</taxon>
        <taxon>Bacillota</taxon>
        <taxon>Bacilli</taxon>
        <taxon>Lactobacillales</taxon>
        <taxon>Streptococcaceae</taxon>
        <taxon>Streptococcus</taxon>
    </lineage>
</organism>
<protein>
    <recommendedName>
        <fullName evidence="3">DUF3114 domain-containing protein</fullName>
    </recommendedName>
</protein>
<keyword evidence="2" id="KW-1185">Reference proteome</keyword>
<comment type="caution">
    <text evidence="1">The sequence shown here is derived from an EMBL/GenBank/DDBJ whole genome shotgun (WGS) entry which is preliminary data.</text>
</comment>
<dbReference type="Pfam" id="PF11311">
    <property type="entry name" value="DUF3114"/>
    <property type="match status" value="1"/>
</dbReference>
<proteinExistence type="predicted"/>